<organism evidence="1 2">
    <name type="scientific">Paenibacillus lutrae</name>
    <dbReference type="NCBI Taxonomy" id="2078573"/>
    <lineage>
        <taxon>Bacteria</taxon>
        <taxon>Bacillati</taxon>
        <taxon>Bacillota</taxon>
        <taxon>Bacilli</taxon>
        <taxon>Bacillales</taxon>
        <taxon>Paenibacillaceae</taxon>
        <taxon>Paenibacillus</taxon>
    </lineage>
</organism>
<dbReference type="EMBL" id="RHLK01000008">
    <property type="protein sequence ID" value="MVP00798.1"/>
    <property type="molecule type" value="Genomic_DNA"/>
</dbReference>
<gene>
    <name evidence="1" type="ORF">EDM21_14905</name>
</gene>
<proteinExistence type="predicted"/>
<evidence type="ECO:0000313" key="1">
    <source>
        <dbReference type="EMBL" id="MVP00798.1"/>
    </source>
</evidence>
<evidence type="ECO:0000313" key="2">
    <source>
        <dbReference type="Proteomes" id="UP000490800"/>
    </source>
</evidence>
<dbReference type="Gene3D" id="2.60.200.60">
    <property type="match status" value="1"/>
</dbReference>
<dbReference type="Proteomes" id="UP000490800">
    <property type="component" value="Unassembled WGS sequence"/>
</dbReference>
<reference evidence="1 2" key="1">
    <citation type="journal article" date="2019" name="Microorganisms">
        <title>Paenibacillus lutrae sp. nov., A Chitinolytic Species Isolated from A River Otter in Castril Natural Park, Granada, Spain.</title>
        <authorList>
            <person name="Rodriguez M."/>
            <person name="Reina J.C."/>
            <person name="Bejar V."/>
            <person name="Llamas I."/>
        </authorList>
    </citation>
    <scope>NUCLEOTIDE SEQUENCE [LARGE SCALE GENOMIC DNA]</scope>
    <source>
        <strain evidence="1 2">N10</strain>
    </source>
</reference>
<dbReference type="OrthoDB" id="2666723at2"/>
<dbReference type="CDD" id="cd14740">
    <property type="entry name" value="PAAR_4"/>
    <property type="match status" value="1"/>
</dbReference>
<accession>A0A7X3FJK0</accession>
<dbReference type="AlphaFoldDB" id="A0A7X3FJK0"/>
<comment type="caution">
    <text evidence="1">The sequence shown here is derived from an EMBL/GenBank/DDBJ whole genome shotgun (WGS) entry which is preliminary data.</text>
</comment>
<name>A0A7X3FJK0_9BACL</name>
<protein>
    <submittedName>
        <fullName evidence="1">Uncharacterized protein</fullName>
    </submittedName>
</protein>
<sequence>MPGIAYHGCSIADSSKQGYVQYNYKVWDAYKEWICEDKTHPDGSPYKDCDWVGGYDEFSDSTEAAISGTVASSGNVYVNGNPIATTSSSTNETWQAGSMKPIVTSVSPGTSGTCTGNITNGSATVYANGSPVAYNGASVVTGLGSSSSITQGSHDVVVH</sequence>
<keyword evidence="2" id="KW-1185">Reference proteome</keyword>
<dbReference type="RefSeq" id="WP_157336622.1">
    <property type="nucleotide sequence ID" value="NZ_RHLK01000008.1"/>
</dbReference>